<feature type="signal peptide" evidence="3">
    <location>
        <begin position="1"/>
        <end position="27"/>
    </location>
</feature>
<feature type="transmembrane region" description="Helical" evidence="2">
    <location>
        <begin position="183"/>
        <end position="205"/>
    </location>
</feature>
<feature type="region of interest" description="Disordered" evidence="1">
    <location>
        <begin position="146"/>
        <end position="177"/>
    </location>
</feature>
<evidence type="ECO:0008006" key="6">
    <source>
        <dbReference type="Google" id="ProtNLM"/>
    </source>
</evidence>
<evidence type="ECO:0000313" key="5">
    <source>
        <dbReference type="Proteomes" id="UP000520767"/>
    </source>
</evidence>
<reference evidence="4 5" key="1">
    <citation type="submission" date="2020-08" db="EMBL/GenBank/DDBJ databases">
        <title>Genomic Encyclopedia of Type Strains, Phase III (KMG-III): the genomes of soil and plant-associated and newly described type strains.</title>
        <authorList>
            <person name="Whitman W."/>
        </authorList>
    </citation>
    <scope>NUCLEOTIDE SEQUENCE [LARGE SCALE GENOMIC DNA]</scope>
    <source>
        <strain evidence="4 5">CECT 8960</strain>
    </source>
</reference>
<protein>
    <recommendedName>
        <fullName evidence="6">LPXTG-motif cell wall-anchored protein</fullName>
    </recommendedName>
</protein>
<keyword evidence="3" id="KW-0732">Signal</keyword>
<keyword evidence="2" id="KW-0472">Membrane</keyword>
<dbReference type="Proteomes" id="UP000520767">
    <property type="component" value="Unassembled WGS sequence"/>
</dbReference>
<keyword evidence="5" id="KW-1185">Reference proteome</keyword>
<dbReference type="RefSeq" id="WP_184811053.1">
    <property type="nucleotide sequence ID" value="NZ_JACHJQ010000003.1"/>
</dbReference>
<keyword evidence="2" id="KW-1133">Transmembrane helix</keyword>
<proteinExistence type="predicted"/>
<sequence>MHSWGKTMKVRFVLACAVAGLALTAFGAGSASAEGDTALGEGAVARFQTYGQAEEPYTAIGIDDDVIKAGQEVRVAASCQTEEFVSSKIISPALIAPDLVREKGAPANSVLMSMGRIHAEVPAGIYPISFTCADREVTGQFTVVADEEPEPRARPAAQVPVKPKGAPETGSLDQAAPAEDGNLGIVVGAGAAALLVAGGVGVQAYRKRGQF</sequence>
<dbReference type="EMBL" id="JACHJQ010000003">
    <property type="protein sequence ID" value="MBB4906909.1"/>
    <property type="molecule type" value="Genomic_DNA"/>
</dbReference>
<keyword evidence="2" id="KW-0812">Transmembrane</keyword>
<gene>
    <name evidence="4" type="ORF">FHR82_003129</name>
</gene>
<comment type="caution">
    <text evidence="4">The sequence shown here is derived from an EMBL/GenBank/DDBJ whole genome shotgun (WGS) entry which is preliminary data.</text>
</comment>
<evidence type="ECO:0000256" key="3">
    <source>
        <dbReference type="SAM" id="SignalP"/>
    </source>
</evidence>
<evidence type="ECO:0000313" key="4">
    <source>
        <dbReference type="EMBL" id="MBB4906909.1"/>
    </source>
</evidence>
<evidence type="ECO:0000256" key="1">
    <source>
        <dbReference type="SAM" id="MobiDB-lite"/>
    </source>
</evidence>
<name>A0A7W7Q4N8_9PSEU</name>
<feature type="chain" id="PRO_5039642537" description="LPXTG-motif cell wall-anchored protein" evidence="3">
    <location>
        <begin position="28"/>
        <end position="211"/>
    </location>
</feature>
<organism evidence="4 5">
    <name type="scientific">Actinophytocola algeriensis</name>
    <dbReference type="NCBI Taxonomy" id="1768010"/>
    <lineage>
        <taxon>Bacteria</taxon>
        <taxon>Bacillati</taxon>
        <taxon>Actinomycetota</taxon>
        <taxon>Actinomycetes</taxon>
        <taxon>Pseudonocardiales</taxon>
        <taxon>Pseudonocardiaceae</taxon>
    </lineage>
</organism>
<dbReference type="AlphaFoldDB" id="A0A7W7Q4N8"/>
<evidence type="ECO:0000256" key="2">
    <source>
        <dbReference type="SAM" id="Phobius"/>
    </source>
</evidence>
<accession>A0A7W7Q4N8</accession>